<dbReference type="AlphaFoldDB" id="K0T6N5"/>
<keyword evidence="3" id="KW-1185">Reference proteome</keyword>
<comment type="caution">
    <text evidence="2">The sequence shown here is derived from an EMBL/GenBank/DDBJ whole genome shotgun (WGS) entry which is preliminary data.</text>
</comment>
<evidence type="ECO:0000313" key="2">
    <source>
        <dbReference type="EMBL" id="EJK68996.1"/>
    </source>
</evidence>
<gene>
    <name evidence="2" type="ORF">THAOC_09790</name>
</gene>
<reference evidence="2 3" key="1">
    <citation type="journal article" date="2012" name="Genome Biol.">
        <title>Genome and low-iron response of an oceanic diatom adapted to chronic iron limitation.</title>
        <authorList>
            <person name="Lommer M."/>
            <person name="Specht M."/>
            <person name="Roy A.S."/>
            <person name="Kraemer L."/>
            <person name="Andreson R."/>
            <person name="Gutowska M.A."/>
            <person name="Wolf J."/>
            <person name="Bergner S.V."/>
            <person name="Schilhabel M.B."/>
            <person name="Klostermeier U.C."/>
            <person name="Beiko R.G."/>
            <person name="Rosenstiel P."/>
            <person name="Hippler M."/>
            <person name="Laroche J."/>
        </authorList>
    </citation>
    <scope>NUCLEOTIDE SEQUENCE [LARGE SCALE GENOMIC DNA]</scope>
    <source>
        <strain evidence="2 3">CCMP1005</strain>
    </source>
</reference>
<feature type="non-terminal residue" evidence="2">
    <location>
        <position position="1"/>
    </location>
</feature>
<organism evidence="2 3">
    <name type="scientific">Thalassiosira oceanica</name>
    <name type="common">Marine diatom</name>
    <dbReference type="NCBI Taxonomy" id="159749"/>
    <lineage>
        <taxon>Eukaryota</taxon>
        <taxon>Sar</taxon>
        <taxon>Stramenopiles</taxon>
        <taxon>Ochrophyta</taxon>
        <taxon>Bacillariophyta</taxon>
        <taxon>Coscinodiscophyceae</taxon>
        <taxon>Thalassiosirophycidae</taxon>
        <taxon>Thalassiosirales</taxon>
        <taxon>Thalassiosiraceae</taxon>
        <taxon>Thalassiosira</taxon>
    </lineage>
</organism>
<dbReference type="Proteomes" id="UP000266841">
    <property type="component" value="Unassembled WGS sequence"/>
</dbReference>
<feature type="region of interest" description="Disordered" evidence="1">
    <location>
        <begin position="31"/>
        <end position="81"/>
    </location>
</feature>
<accession>K0T6N5</accession>
<sequence>VAIVASQVMDGAKWAKCHFIWENGSRKFIEVDSQPKSKQSSKAVDASPSCDISSDPGPPLSSPETNGCDFATTLERTNFDD</sequence>
<name>K0T6N5_THAOC</name>
<proteinExistence type="predicted"/>
<protein>
    <submittedName>
        <fullName evidence="2">Uncharacterized protein</fullName>
    </submittedName>
</protein>
<evidence type="ECO:0000256" key="1">
    <source>
        <dbReference type="SAM" id="MobiDB-lite"/>
    </source>
</evidence>
<evidence type="ECO:0000313" key="3">
    <source>
        <dbReference type="Proteomes" id="UP000266841"/>
    </source>
</evidence>
<dbReference type="EMBL" id="AGNL01010604">
    <property type="protein sequence ID" value="EJK68996.1"/>
    <property type="molecule type" value="Genomic_DNA"/>
</dbReference>